<dbReference type="PANTHER" id="PTHR42793:SF4">
    <property type="entry name" value="BLL6376 PROTEIN"/>
    <property type="match status" value="1"/>
</dbReference>
<dbReference type="SUPFAM" id="SSF56059">
    <property type="entry name" value="Glutathione synthetase ATP-binding domain-like"/>
    <property type="match status" value="1"/>
</dbReference>
<gene>
    <name evidence="3" type="ORF">GGR34_002830</name>
</gene>
<dbReference type="InterPro" id="IPR003781">
    <property type="entry name" value="CoA-bd"/>
</dbReference>
<dbReference type="Gene3D" id="3.40.50.261">
    <property type="entry name" value="Succinyl-CoA synthetase domains"/>
    <property type="match status" value="2"/>
</dbReference>
<dbReference type="InterPro" id="IPR036291">
    <property type="entry name" value="NAD(P)-bd_dom_sf"/>
</dbReference>
<keyword evidence="1" id="KW-0816">Tricarboxylic acid cycle</keyword>
<protein>
    <submittedName>
        <fullName evidence="3">Acyl-CoA synthetase (NDP forming)</fullName>
    </submittedName>
</protein>
<evidence type="ECO:0000256" key="1">
    <source>
        <dbReference type="ARBA" id="ARBA00022532"/>
    </source>
</evidence>
<evidence type="ECO:0000313" key="3">
    <source>
        <dbReference type="EMBL" id="MBB4041167.1"/>
    </source>
</evidence>
<feature type="domain" description="CoA-binding" evidence="2">
    <location>
        <begin position="15"/>
        <end position="110"/>
    </location>
</feature>
<dbReference type="SUPFAM" id="SSF52210">
    <property type="entry name" value="Succinyl-CoA synthetase domains"/>
    <property type="match status" value="2"/>
</dbReference>
<dbReference type="GO" id="GO:0006099">
    <property type="term" value="P:tricarboxylic acid cycle"/>
    <property type="evidence" value="ECO:0007669"/>
    <property type="project" value="UniProtKB-KW"/>
</dbReference>
<dbReference type="Gene3D" id="3.30.470.20">
    <property type="entry name" value="ATP-grasp fold, B domain"/>
    <property type="match status" value="1"/>
</dbReference>
<reference evidence="3 4" key="1">
    <citation type="submission" date="2020-08" db="EMBL/GenBank/DDBJ databases">
        <title>Genomic Encyclopedia of Type Strains, Phase IV (KMG-IV): sequencing the most valuable type-strain genomes for metagenomic binning, comparative biology and taxonomic classification.</title>
        <authorList>
            <person name="Goeker M."/>
        </authorList>
    </citation>
    <scope>NUCLEOTIDE SEQUENCE [LARGE SCALE GENOMIC DNA]</scope>
    <source>
        <strain evidence="3 4">DSM 15743</strain>
    </source>
</reference>
<dbReference type="EMBL" id="JACIDC010000009">
    <property type="protein sequence ID" value="MBB4041167.1"/>
    <property type="molecule type" value="Genomic_DNA"/>
</dbReference>
<dbReference type="SUPFAM" id="SSF51735">
    <property type="entry name" value="NAD(P)-binding Rossmann-fold domains"/>
    <property type="match status" value="1"/>
</dbReference>
<organism evidence="3 4">
    <name type="scientific">Microvirga flocculans</name>
    <dbReference type="NCBI Taxonomy" id="217168"/>
    <lineage>
        <taxon>Bacteria</taxon>
        <taxon>Pseudomonadati</taxon>
        <taxon>Pseudomonadota</taxon>
        <taxon>Alphaproteobacteria</taxon>
        <taxon>Hyphomicrobiales</taxon>
        <taxon>Methylobacteriaceae</taxon>
        <taxon>Microvirga</taxon>
    </lineage>
</organism>
<accession>A0A7W6IGQ3</accession>
<dbReference type="Pfam" id="PF13380">
    <property type="entry name" value="CoA_binding_2"/>
    <property type="match status" value="1"/>
</dbReference>
<dbReference type="RefSeq" id="WP_027316510.1">
    <property type="nucleotide sequence ID" value="NZ_JACIDC010000009.1"/>
</dbReference>
<dbReference type="Gene3D" id="3.40.50.720">
    <property type="entry name" value="NAD(P)-binding Rossmann-like Domain"/>
    <property type="match status" value="1"/>
</dbReference>
<dbReference type="InterPro" id="IPR032875">
    <property type="entry name" value="Succ_CoA_lig_flav_dom"/>
</dbReference>
<dbReference type="InterPro" id="IPR016102">
    <property type="entry name" value="Succinyl-CoA_synth-like"/>
</dbReference>
<dbReference type="SMART" id="SM00881">
    <property type="entry name" value="CoA_binding"/>
    <property type="match status" value="1"/>
</dbReference>
<proteinExistence type="predicted"/>
<dbReference type="PANTHER" id="PTHR42793">
    <property type="entry name" value="COA BINDING DOMAIN CONTAINING PROTEIN"/>
    <property type="match status" value="1"/>
</dbReference>
<evidence type="ECO:0000313" key="4">
    <source>
        <dbReference type="Proteomes" id="UP000519439"/>
    </source>
</evidence>
<name>A0A7W6IGQ3_9HYPH</name>
<evidence type="ECO:0000259" key="2">
    <source>
        <dbReference type="SMART" id="SM00881"/>
    </source>
</evidence>
<dbReference type="Pfam" id="PF13549">
    <property type="entry name" value="ATP-grasp_5"/>
    <property type="match status" value="1"/>
</dbReference>
<dbReference type="Pfam" id="PF13607">
    <property type="entry name" value="Succ_CoA_lig"/>
    <property type="match status" value="1"/>
</dbReference>
<dbReference type="AlphaFoldDB" id="A0A7W6IGQ3"/>
<dbReference type="Gene3D" id="3.30.1490.20">
    <property type="entry name" value="ATP-grasp fold, A domain"/>
    <property type="match status" value="1"/>
</dbReference>
<keyword evidence="4" id="KW-1185">Reference proteome</keyword>
<dbReference type="GO" id="GO:0005524">
    <property type="term" value="F:ATP binding"/>
    <property type="evidence" value="ECO:0007669"/>
    <property type="project" value="InterPro"/>
</dbReference>
<sequence>MNAPIANPNRWWQAVLAPRCVAVIGASDSPDKVGGRPLRYMQRFGFNGRIFPINPTRAEVQGIKAFPSLRDTPERPELAIVAVPAANALSAVQDCAERGVEVVVVLTSGFGEVGTDGRAVQDDIVATARGAGMRIIGPNTQGVANFGNGTIASFATLFSEIEPGDGPVGIVSQSGAMSVVPYAHLRRAGIGVRYAHATGNEADVTVADLAASVLDDPDIRLLMLYMENIENPAALAAVAARAHARDVPVLALKSGRSKRGAAAASSHTGALVSEDRVVDAFLRQNGILRVDDMHGLVNAAGLFLSGQRSRGRRLAVVSNSGASCVMAADLAETHGLDMPDVEDATREALAAVLPSFATPNNPLDLTGALLSQSGLFGEALDALAGSDMADQLLISLPNAGAGYDVQGFIEAARSYGRRTGAAVAVTTPNPSTADAFRKGGIAAFDHDSHAIAALAQLARWNELEIESASPVQIENIKMPPLPAEAGGGQAYASEWTSLSFLQACGMPVPRMRLCRTPDEARQAFDGLTAPLVAKGCSPDVPHKSEYGLVRLGIASSDDAEQAVRVMLQRMEDLGVRSEGVILAEMHKADVELLLGGRYDEKFGPVITIGAGGKYVEALDDVAVLVAPFSRAAARDALNSLRIAPLFGALRGDPPIDVESIVDMMMRLAAIMLKAGPAVASVDLNPVLAPRGGAAVVADALIEYAKER</sequence>
<comment type="caution">
    <text evidence="3">The sequence shown here is derived from an EMBL/GenBank/DDBJ whole genome shotgun (WGS) entry which is preliminary data.</text>
</comment>
<dbReference type="Proteomes" id="UP000519439">
    <property type="component" value="Unassembled WGS sequence"/>
</dbReference>
<dbReference type="InterPro" id="IPR013815">
    <property type="entry name" value="ATP_grasp_subdomain_1"/>
</dbReference>